<accession>A0A6A4H8Y9</accession>
<gene>
    <name evidence="1" type="ORF">BT96DRAFT_827316</name>
</gene>
<feature type="non-terminal residue" evidence="1">
    <location>
        <position position="234"/>
    </location>
</feature>
<evidence type="ECO:0000313" key="2">
    <source>
        <dbReference type="Proteomes" id="UP000799118"/>
    </source>
</evidence>
<evidence type="ECO:0008006" key="3">
    <source>
        <dbReference type="Google" id="ProtNLM"/>
    </source>
</evidence>
<dbReference type="OrthoDB" id="3341102at2759"/>
<protein>
    <recommendedName>
        <fullName evidence="3">DDE-1 domain-containing protein</fullName>
    </recommendedName>
</protein>
<dbReference type="AlphaFoldDB" id="A0A6A4H8Y9"/>
<organism evidence="1 2">
    <name type="scientific">Gymnopus androsaceus JB14</name>
    <dbReference type="NCBI Taxonomy" id="1447944"/>
    <lineage>
        <taxon>Eukaryota</taxon>
        <taxon>Fungi</taxon>
        <taxon>Dikarya</taxon>
        <taxon>Basidiomycota</taxon>
        <taxon>Agaricomycotina</taxon>
        <taxon>Agaricomycetes</taxon>
        <taxon>Agaricomycetidae</taxon>
        <taxon>Agaricales</taxon>
        <taxon>Marasmiineae</taxon>
        <taxon>Omphalotaceae</taxon>
        <taxon>Gymnopus</taxon>
    </lineage>
</organism>
<name>A0A6A4H8Y9_9AGAR</name>
<reference evidence="1" key="1">
    <citation type="journal article" date="2019" name="Environ. Microbiol.">
        <title>Fungal ecological strategies reflected in gene transcription - a case study of two litter decomposers.</title>
        <authorList>
            <person name="Barbi F."/>
            <person name="Kohler A."/>
            <person name="Barry K."/>
            <person name="Baskaran P."/>
            <person name="Daum C."/>
            <person name="Fauchery L."/>
            <person name="Ihrmark K."/>
            <person name="Kuo A."/>
            <person name="LaButti K."/>
            <person name="Lipzen A."/>
            <person name="Morin E."/>
            <person name="Grigoriev I.V."/>
            <person name="Henrissat B."/>
            <person name="Lindahl B."/>
            <person name="Martin F."/>
        </authorList>
    </citation>
    <scope>NUCLEOTIDE SEQUENCE</scope>
    <source>
        <strain evidence="1">JB14</strain>
    </source>
</reference>
<dbReference type="EMBL" id="ML769545">
    <property type="protein sequence ID" value="KAE9394672.1"/>
    <property type="molecule type" value="Genomic_DNA"/>
</dbReference>
<evidence type="ECO:0000313" key="1">
    <source>
        <dbReference type="EMBL" id="KAE9394672.1"/>
    </source>
</evidence>
<dbReference type="Proteomes" id="UP000799118">
    <property type="component" value="Unassembled WGS sequence"/>
</dbReference>
<keyword evidence="2" id="KW-1185">Reference proteome</keyword>
<sequence>MKPEILEQTFPDGSKFQASDLYVRSFLHSSLEWSPQKATQAARKRLNDWEDQCERSEFRKAYVIKEEDILAELWVNSDQTQIVYAPGDKMTWVPTGAKQVSLVGADEKQAFTLMVSVASSGKLLPFQAVYQGLMEKSCPSPESPEYREAIELGFLLEYSGTGTYWSNQKTMRTFVDKILAPYFDREKERLGLRTTQMSLWTIDVWSVHRSEEFRTWMNKTHPTISLDYILGGCT</sequence>
<proteinExistence type="predicted"/>